<organism evidence="1 2">
    <name type="scientific">Quercus rubra</name>
    <name type="common">Northern red oak</name>
    <name type="synonym">Quercus borealis</name>
    <dbReference type="NCBI Taxonomy" id="3512"/>
    <lineage>
        <taxon>Eukaryota</taxon>
        <taxon>Viridiplantae</taxon>
        <taxon>Streptophyta</taxon>
        <taxon>Embryophyta</taxon>
        <taxon>Tracheophyta</taxon>
        <taxon>Spermatophyta</taxon>
        <taxon>Magnoliopsida</taxon>
        <taxon>eudicotyledons</taxon>
        <taxon>Gunneridae</taxon>
        <taxon>Pentapetalae</taxon>
        <taxon>rosids</taxon>
        <taxon>fabids</taxon>
        <taxon>Fagales</taxon>
        <taxon>Fagaceae</taxon>
        <taxon>Quercus</taxon>
    </lineage>
</organism>
<proteinExistence type="predicted"/>
<name>A0AAN7G898_QUERU</name>
<dbReference type="PANTHER" id="PTHR47076">
    <property type="entry name" value="NHL DOMAIN PROTEIN"/>
    <property type="match status" value="1"/>
</dbReference>
<protein>
    <recommendedName>
        <fullName evidence="3">Stress induced protein</fullName>
    </recommendedName>
</protein>
<dbReference type="AlphaFoldDB" id="A0AAN7G898"/>
<evidence type="ECO:0000313" key="2">
    <source>
        <dbReference type="Proteomes" id="UP001324115"/>
    </source>
</evidence>
<dbReference type="Proteomes" id="UP001324115">
    <property type="component" value="Unassembled WGS sequence"/>
</dbReference>
<evidence type="ECO:0000313" key="1">
    <source>
        <dbReference type="EMBL" id="KAK4604621.1"/>
    </source>
</evidence>
<sequence>MAALYEKPLKENEEGEAMYDYDEDSASGSGCCCFRLLGFRVFRPQRKRNDNESKYLLQQKGELRESWWKNKLNKVKQVIEVSAGPKWKTFVRKFSGFGINKNKKDRNKFQYDPQSYALNFDGGFDSEEDDLVLGFLPRSAAPIHNHEEQRRIGSGR</sequence>
<dbReference type="EMBL" id="JAXUIC010000002">
    <property type="protein sequence ID" value="KAK4604621.1"/>
    <property type="molecule type" value="Genomic_DNA"/>
</dbReference>
<reference evidence="1 2" key="1">
    <citation type="journal article" date="2023" name="G3 (Bethesda)">
        <title>A haplotype-resolved chromosome-scale genome for Quercus rubra L. provides insights into the genetics of adaptive traits for red oak species.</title>
        <authorList>
            <person name="Kapoor B."/>
            <person name="Jenkins J."/>
            <person name="Schmutz J."/>
            <person name="Zhebentyayeva T."/>
            <person name="Kuelheim C."/>
            <person name="Coggeshall M."/>
            <person name="Heim C."/>
            <person name="Lasky J.R."/>
            <person name="Leites L."/>
            <person name="Islam-Faridi N."/>
            <person name="Romero-Severson J."/>
            <person name="DeLeo V.L."/>
            <person name="Lucas S.M."/>
            <person name="Lazic D."/>
            <person name="Gailing O."/>
            <person name="Carlson J."/>
            <person name="Staton M."/>
        </authorList>
    </citation>
    <scope>NUCLEOTIDE SEQUENCE [LARGE SCALE GENOMIC DNA]</scope>
    <source>
        <strain evidence="1">Pseudo-F2</strain>
    </source>
</reference>
<keyword evidence="2" id="KW-1185">Reference proteome</keyword>
<dbReference type="PANTHER" id="PTHR47076:SF1">
    <property type="entry name" value="NHL DOMAIN PROTEIN"/>
    <property type="match status" value="1"/>
</dbReference>
<gene>
    <name evidence="1" type="ORF">RGQ29_012903</name>
</gene>
<comment type="caution">
    <text evidence="1">The sequence shown here is derived from an EMBL/GenBank/DDBJ whole genome shotgun (WGS) entry which is preliminary data.</text>
</comment>
<accession>A0AAN7G898</accession>
<evidence type="ECO:0008006" key="3">
    <source>
        <dbReference type="Google" id="ProtNLM"/>
    </source>
</evidence>